<organism evidence="1 2">
    <name type="scientific">Rhizobium hidalgonense</name>
    <dbReference type="NCBI Taxonomy" id="1538159"/>
    <lineage>
        <taxon>Bacteria</taxon>
        <taxon>Pseudomonadati</taxon>
        <taxon>Pseudomonadota</taxon>
        <taxon>Alphaproteobacteria</taxon>
        <taxon>Hyphomicrobiales</taxon>
        <taxon>Rhizobiaceae</taxon>
        <taxon>Rhizobium/Agrobacterium group</taxon>
        <taxon>Rhizobium</taxon>
    </lineage>
</organism>
<comment type="caution">
    <text evidence="1">The sequence shown here is derived from an EMBL/GenBank/DDBJ whole genome shotgun (WGS) entry which is preliminary data.</text>
</comment>
<protein>
    <submittedName>
        <fullName evidence="1">Uncharacterized protein</fullName>
    </submittedName>
</protein>
<reference evidence="1" key="1">
    <citation type="submission" date="2023-04" db="EMBL/GenBank/DDBJ databases">
        <title>Genomic characterization of faba bean (Vicia faba) microsymbionts in Mexican soils.</title>
        <authorList>
            <person name="Rivera Orduna F.N."/>
            <person name="Guevara-Luna J."/>
            <person name="Yan J."/>
            <person name="Arroyo-Herrera I."/>
            <person name="Li Y."/>
            <person name="Vasquez-Murrieta M.S."/>
            <person name="Wang E.T."/>
        </authorList>
    </citation>
    <scope>NUCLEOTIDE SEQUENCE</scope>
    <source>
        <strain evidence="1">CH26</strain>
    </source>
</reference>
<accession>A0AAJ2GV65</accession>
<sequence>MRHHALEVAGYYFSEAQKSAASRGLALELAPRRVNVHAPGPSTPVLAKALGDGREADVASLVMLGEEL</sequence>
<name>A0AAJ2GV65_9HYPH</name>
<dbReference type="AlphaFoldDB" id="A0AAJ2GV65"/>
<evidence type="ECO:0000313" key="1">
    <source>
        <dbReference type="EMBL" id="MDR9776512.1"/>
    </source>
</evidence>
<dbReference type="RefSeq" id="WP_193550363.1">
    <property type="nucleotide sequence ID" value="NZ_JAVLSD010000026.1"/>
</dbReference>
<evidence type="ECO:0000313" key="2">
    <source>
        <dbReference type="Proteomes" id="UP001268610"/>
    </source>
</evidence>
<dbReference type="EMBL" id="JAVLSF010000025">
    <property type="protein sequence ID" value="MDR9776512.1"/>
    <property type="molecule type" value="Genomic_DNA"/>
</dbReference>
<dbReference type="Proteomes" id="UP001268610">
    <property type="component" value="Unassembled WGS sequence"/>
</dbReference>
<gene>
    <name evidence="1" type="ORF">RJJ65_28450</name>
</gene>
<proteinExistence type="predicted"/>